<dbReference type="Proteomes" id="UP000254181">
    <property type="component" value="Unassembled WGS sequence"/>
</dbReference>
<organism evidence="1 2">
    <name type="scientific">Escherichia coli</name>
    <dbReference type="NCBI Taxonomy" id="562"/>
    <lineage>
        <taxon>Bacteria</taxon>
        <taxon>Pseudomonadati</taxon>
        <taxon>Pseudomonadota</taxon>
        <taxon>Gammaproteobacteria</taxon>
        <taxon>Enterobacterales</taxon>
        <taxon>Enterobacteriaceae</taxon>
        <taxon>Escherichia</taxon>
    </lineage>
</organism>
<dbReference type="Pfam" id="PF05159">
    <property type="entry name" value="Capsule_synth"/>
    <property type="match status" value="1"/>
</dbReference>
<protein>
    <submittedName>
        <fullName evidence="1">Polysialic acid capsule polysaccharide export protein KpsC</fullName>
    </submittedName>
</protein>
<dbReference type="InterPro" id="IPR007833">
    <property type="entry name" value="Capsule_polysaccharide_synth"/>
</dbReference>
<evidence type="ECO:0000313" key="1">
    <source>
        <dbReference type="EMBL" id="STP17772.1"/>
    </source>
</evidence>
<accession>A0A377K0J8</accession>
<sequence length="327" mass="35561">MIGIYSPGIWRIPHLEKFLAQPCQKLSLLRPVPQNVDAIAVWGHRPSAAKPAAIAKAAGKPIIRLEDGFVRSLDLGVNGAPPLSLVVDDCGIYYDASKPSALEKLVQDKAGNTALISQAREAMHTIVTGDLSKYNLAPAFVADESERADIVLVVDQTFNDMSVTYGNAGPHEFAAMLEAAMAENPQAEIWVKVHPDVLEGKKTGYFADLRATQRVRLIAENVSPQSLLRHVSRVYVVTSQYGFEALLAGKPVTCFGQPWYAGWGLTDDRHPQSALLSARRGFCHAGRTFFRCIPALLSLYRPAHGGRKRSVYRTAMAAITAQPSATA</sequence>
<dbReference type="GO" id="GO:0015774">
    <property type="term" value="P:polysaccharide transport"/>
    <property type="evidence" value="ECO:0007669"/>
    <property type="project" value="InterPro"/>
</dbReference>
<dbReference type="EMBL" id="UGEM01000004">
    <property type="protein sequence ID" value="STP17772.1"/>
    <property type="molecule type" value="Genomic_DNA"/>
</dbReference>
<name>A0A377K0J8_ECOLX</name>
<evidence type="ECO:0000313" key="2">
    <source>
        <dbReference type="Proteomes" id="UP000254181"/>
    </source>
</evidence>
<gene>
    <name evidence="1" type="primary">kpsC_3</name>
    <name evidence="1" type="ORF">NCTC9075_01204</name>
</gene>
<dbReference type="AlphaFoldDB" id="A0A377K0J8"/>
<dbReference type="GO" id="GO:0000271">
    <property type="term" value="P:polysaccharide biosynthetic process"/>
    <property type="evidence" value="ECO:0007669"/>
    <property type="project" value="InterPro"/>
</dbReference>
<proteinExistence type="predicted"/>
<reference evidence="1 2" key="1">
    <citation type="submission" date="2018-06" db="EMBL/GenBank/DDBJ databases">
        <authorList>
            <consortium name="Pathogen Informatics"/>
            <person name="Doyle S."/>
        </authorList>
    </citation>
    <scope>NUCLEOTIDE SEQUENCE [LARGE SCALE GENOMIC DNA]</scope>
    <source>
        <strain evidence="1 2">NCTC9075</strain>
    </source>
</reference>